<dbReference type="GO" id="GO:0043066">
    <property type="term" value="P:negative regulation of apoptotic process"/>
    <property type="evidence" value="ECO:0007669"/>
    <property type="project" value="InterPro"/>
</dbReference>
<proteinExistence type="inferred from homology"/>
<accession>A0A507CDD7</accession>
<dbReference type="PROSITE" id="PS50011">
    <property type="entry name" value="PROTEIN_KINASE_DOM"/>
    <property type="match status" value="1"/>
</dbReference>
<organism evidence="9 10">
    <name type="scientific">Synchytrium microbalum</name>
    <dbReference type="NCBI Taxonomy" id="1806994"/>
    <lineage>
        <taxon>Eukaryota</taxon>
        <taxon>Fungi</taxon>
        <taxon>Fungi incertae sedis</taxon>
        <taxon>Chytridiomycota</taxon>
        <taxon>Chytridiomycota incertae sedis</taxon>
        <taxon>Chytridiomycetes</taxon>
        <taxon>Synchytriales</taxon>
        <taxon>Synchytriaceae</taxon>
        <taxon>Synchytrium</taxon>
    </lineage>
</organism>
<keyword evidence="10" id="KW-1185">Reference proteome</keyword>
<name>A0A507CDD7_9FUNG</name>
<dbReference type="InterPro" id="IPR017441">
    <property type="entry name" value="Protein_kinase_ATP_BS"/>
</dbReference>
<dbReference type="GO" id="GO:0005634">
    <property type="term" value="C:nucleus"/>
    <property type="evidence" value="ECO:0007669"/>
    <property type="project" value="TreeGrafter"/>
</dbReference>
<dbReference type="Gene3D" id="1.10.510.10">
    <property type="entry name" value="Transferase(Phosphotransferase) domain 1"/>
    <property type="match status" value="1"/>
</dbReference>
<gene>
    <name evidence="9" type="ORF">SmJEL517_g00524</name>
</gene>
<protein>
    <recommendedName>
        <fullName evidence="8">Protein kinase domain-containing protein</fullName>
    </recommendedName>
</protein>
<evidence type="ECO:0000256" key="5">
    <source>
        <dbReference type="PROSITE-ProRule" id="PRU10141"/>
    </source>
</evidence>
<dbReference type="AlphaFoldDB" id="A0A507CDD7"/>
<evidence type="ECO:0000256" key="4">
    <source>
        <dbReference type="PIRSR" id="PIRSR037993-2"/>
    </source>
</evidence>
<feature type="region of interest" description="Disordered" evidence="7">
    <location>
        <begin position="1"/>
        <end position="22"/>
    </location>
</feature>
<dbReference type="GO" id="GO:0005829">
    <property type="term" value="C:cytosol"/>
    <property type="evidence" value="ECO:0007669"/>
    <property type="project" value="TreeGrafter"/>
</dbReference>
<comment type="similarity">
    <text evidence="6">Belongs to the protein kinase superfamily.</text>
</comment>
<evidence type="ECO:0000256" key="2">
    <source>
        <dbReference type="ARBA" id="ARBA00022840"/>
    </source>
</evidence>
<feature type="active site" description="Proton acceptor" evidence="3">
    <location>
        <position position="237"/>
    </location>
</feature>
<dbReference type="SUPFAM" id="SSF56112">
    <property type="entry name" value="Protein kinase-like (PK-like)"/>
    <property type="match status" value="2"/>
</dbReference>
<dbReference type="PROSITE" id="PS00108">
    <property type="entry name" value="PROTEIN_KINASE_ST"/>
    <property type="match status" value="1"/>
</dbReference>
<keyword evidence="1 5" id="KW-0547">Nucleotide-binding</keyword>
<dbReference type="EMBL" id="QEAO01000002">
    <property type="protein sequence ID" value="TPX37511.1"/>
    <property type="molecule type" value="Genomic_DNA"/>
</dbReference>
<dbReference type="PANTHER" id="PTHR24346:SF72">
    <property type="entry name" value="CAMK PROTEIN KINASE"/>
    <property type="match status" value="1"/>
</dbReference>
<dbReference type="Gene3D" id="3.30.200.20">
    <property type="entry name" value="Phosphorylase Kinase, domain 1"/>
    <property type="match status" value="1"/>
</dbReference>
<evidence type="ECO:0000256" key="1">
    <source>
        <dbReference type="ARBA" id="ARBA00022741"/>
    </source>
</evidence>
<keyword evidence="6" id="KW-0723">Serine/threonine-protein kinase</keyword>
<feature type="binding site" evidence="4">
    <location>
        <position position="198"/>
    </location>
    <ligand>
        <name>ATP</name>
        <dbReference type="ChEBI" id="CHEBI:30616"/>
    </ligand>
</feature>
<dbReference type="Pfam" id="PF00069">
    <property type="entry name" value="Pkinase"/>
    <property type="match status" value="2"/>
</dbReference>
<dbReference type="InterPro" id="IPR008271">
    <property type="entry name" value="Ser/Thr_kinase_AS"/>
</dbReference>
<sequence>MNEATPLHQQQEQSPPAEQPCPEQVLFHHPPPAAFTDKYIITGELGSGGFGFVVTAIDSSRREWAVKFIYKDRISAENWCQDKLLGRVPLEIHILSRMHHPSIIGMVDYYENDAFCILVTELHGAAWKDEVVCDAIDSIDGSTQLLSMTDRVSSIVIAASSPFGSSKLQFNQQLPFHLPTPSADCMIPEPLIRRSSMDLFECIEQCDHLTEPQAAYVFKQVVDGVRFMHSKNVVHRDIKDENIVIDDQFRVKIIDFGSAAVDVGTPYRTFRGTIQYAAPEILRGEKYHGRPCDIWALGILLYIILYGEVPFSSGDQAISESPRAPRFQTSAECQHLIYWMLQKKSTRRPTIEQVFYHPWLLRVPTRTSSL</sequence>
<evidence type="ECO:0000256" key="7">
    <source>
        <dbReference type="SAM" id="MobiDB-lite"/>
    </source>
</evidence>
<evidence type="ECO:0000313" key="9">
    <source>
        <dbReference type="EMBL" id="TPX37511.1"/>
    </source>
</evidence>
<dbReference type="STRING" id="1806994.A0A507CDD7"/>
<dbReference type="PROSITE" id="PS00107">
    <property type="entry name" value="PROTEIN_KINASE_ATP"/>
    <property type="match status" value="1"/>
</dbReference>
<dbReference type="GO" id="GO:0035556">
    <property type="term" value="P:intracellular signal transduction"/>
    <property type="evidence" value="ECO:0007669"/>
    <property type="project" value="TreeGrafter"/>
</dbReference>
<dbReference type="GeneID" id="42001750"/>
<dbReference type="GO" id="GO:0004674">
    <property type="term" value="F:protein serine/threonine kinase activity"/>
    <property type="evidence" value="ECO:0007669"/>
    <property type="project" value="UniProtKB-KW"/>
</dbReference>
<dbReference type="InterPro" id="IPR000719">
    <property type="entry name" value="Prot_kinase_dom"/>
</dbReference>
<keyword evidence="6" id="KW-0808">Transferase</keyword>
<evidence type="ECO:0000256" key="6">
    <source>
        <dbReference type="RuleBase" id="RU000304"/>
    </source>
</evidence>
<dbReference type="SMART" id="SM00220">
    <property type="entry name" value="S_TKc"/>
    <property type="match status" value="1"/>
</dbReference>
<dbReference type="GO" id="GO:0005524">
    <property type="term" value="F:ATP binding"/>
    <property type="evidence" value="ECO:0007669"/>
    <property type="project" value="UniProtKB-UniRule"/>
</dbReference>
<keyword evidence="2 4" id="KW-0067">ATP-binding</keyword>
<evidence type="ECO:0000259" key="8">
    <source>
        <dbReference type="PROSITE" id="PS50011"/>
    </source>
</evidence>
<dbReference type="GO" id="GO:0045719">
    <property type="term" value="P:negative regulation of glycogen biosynthetic process"/>
    <property type="evidence" value="ECO:0007669"/>
    <property type="project" value="TreeGrafter"/>
</dbReference>
<feature type="domain" description="Protein kinase" evidence="8">
    <location>
        <begin position="39"/>
        <end position="360"/>
    </location>
</feature>
<dbReference type="OrthoDB" id="10252171at2759"/>
<dbReference type="Proteomes" id="UP000319731">
    <property type="component" value="Unassembled WGS sequence"/>
</dbReference>
<comment type="caution">
    <text evidence="9">The sequence shown here is derived from an EMBL/GenBank/DDBJ whole genome shotgun (WGS) entry which is preliminary data.</text>
</comment>
<keyword evidence="6" id="KW-0418">Kinase</keyword>
<feature type="binding site" evidence="5">
    <location>
        <position position="67"/>
    </location>
    <ligand>
        <name>ATP</name>
        <dbReference type="ChEBI" id="CHEBI:30616"/>
    </ligand>
</feature>
<dbReference type="InterPro" id="IPR011009">
    <property type="entry name" value="Kinase-like_dom_sf"/>
</dbReference>
<feature type="compositionally biased region" description="Low complexity" evidence="7">
    <location>
        <begin position="9"/>
        <end position="22"/>
    </location>
</feature>
<evidence type="ECO:0000256" key="3">
    <source>
        <dbReference type="PIRSR" id="PIRSR037993-1"/>
    </source>
</evidence>
<evidence type="ECO:0000313" key="10">
    <source>
        <dbReference type="Proteomes" id="UP000319731"/>
    </source>
</evidence>
<dbReference type="RefSeq" id="XP_031027422.1">
    <property type="nucleotide sequence ID" value="XM_031166453.1"/>
</dbReference>
<reference evidence="9 10" key="1">
    <citation type="journal article" date="2019" name="Sci. Rep.">
        <title>Comparative genomics of chytrid fungi reveal insights into the obligate biotrophic and pathogenic lifestyle of Synchytrium endobioticum.</title>
        <authorList>
            <person name="van de Vossenberg B.T.L.H."/>
            <person name="Warris S."/>
            <person name="Nguyen H.D.T."/>
            <person name="van Gent-Pelzer M.P.E."/>
            <person name="Joly D.L."/>
            <person name="van de Geest H.C."/>
            <person name="Bonants P.J.M."/>
            <person name="Smith D.S."/>
            <person name="Levesque C.A."/>
            <person name="van der Lee T.A.J."/>
        </authorList>
    </citation>
    <scope>NUCLEOTIDE SEQUENCE [LARGE SCALE GENOMIC DNA]</scope>
    <source>
        <strain evidence="9 10">JEL517</strain>
    </source>
</reference>
<dbReference type="PANTHER" id="PTHR24346">
    <property type="entry name" value="MAP/MICROTUBULE AFFINITY-REGULATING KINASE"/>
    <property type="match status" value="1"/>
</dbReference>
<dbReference type="InterPro" id="IPR017348">
    <property type="entry name" value="PIM1/2/3"/>
</dbReference>
<dbReference type="PIRSF" id="PIRSF037993">
    <property type="entry name" value="STPK_Pim-1"/>
    <property type="match status" value="1"/>
</dbReference>